<keyword evidence="3" id="KW-1185">Reference proteome</keyword>
<comment type="caution">
    <text evidence="2">The sequence shown here is derived from an EMBL/GenBank/DDBJ whole genome shotgun (WGS) entry which is preliminary data.</text>
</comment>
<dbReference type="SUPFAM" id="SSF89372">
    <property type="entry name" value="Fucose-specific lectin"/>
    <property type="match status" value="1"/>
</dbReference>
<dbReference type="PANTHER" id="PTHR36893">
    <property type="entry name" value="OS01G0275950 PROTEIN"/>
    <property type="match status" value="1"/>
</dbReference>
<dbReference type="AlphaFoldDB" id="A0A9Q1KRC6"/>
<sequence length="784" mass="88245">MEKKKNKQSSPEKATRRDQQWPLEKAPRDVILQAAMQLTEKSELVWVEFAARVDEQSAREEGGDRIMIKSGVVANNEERMFFCAKNGTLLELAQIEPPRYVNHGQPPGADVAAIADVGSIRRNLVFTISSAGDLYEHDSNTKPPWKKHIWREGSVEDTALIPLRGCSTQGIGGASAMSLFLITKAGKLVERRLNRRKWKWIVHGGSENELVTSITSVQQNEPSDKYSVFLTTASGLILEYQIMKQAGVANEYQLQGSWVNHEHPQHATVARGVPGLAYQVGRVFYALDDGRLAELHLSGLGGENSGPVHQNINRRKMPLSYIWSVLDAPETEGWNAEYCTEERGPFNCMMGVKDETNDFGSTRTMTRRRKRTLLAYLVPDASSLNEGQSLEEEQLEEKWMNKNFHMRVTQGDRSFFMVSGSGLTFEYLYNDNVGLWLRHEHPTAMNGAVGSYNGSLFLVDIHGNLLIRERSSNELEWINCTAMKKGRQIIAGPPWDRIHGTGIKVTAEDALYFVSKSGRLLQFTVALRNFKWKDCKHPANTKIATIVDQQVLRDKIVFVIGRNGRLYQYNTLSGLWHEHCQSQHLVLSRSPGTAMRSSALSLKGSLFMISVDGGLVEYHWNSQDGWAWVEHGTPNGGVSFIGAPGPSYEDHQLFLIGSDGKVYLRYLDQMEWKWRDCGFPDSESMLIEEERQAGRSDKKESICMDTVSLQDTENLELSRGNRKCDPKVASTRPIRSAEDAVIFELRDGRLAEMRQVKHSSWIWSRIIATPTSSCLANFRAAAAS</sequence>
<organism evidence="2 3">
    <name type="scientific">Carnegiea gigantea</name>
    <dbReference type="NCBI Taxonomy" id="171969"/>
    <lineage>
        <taxon>Eukaryota</taxon>
        <taxon>Viridiplantae</taxon>
        <taxon>Streptophyta</taxon>
        <taxon>Embryophyta</taxon>
        <taxon>Tracheophyta</taxon>
        <taxon>Spermatophyta</taxon>
        <taxon>Magnoliopsida</taxon>
        <taxon>eudicotyledons</taxon>
        <taxon>Gunneridae</taxon>
        <taxon>Pentapetalae</taxon>
        <taxon>Caryophyllales</taxon>
        <taxon>Cactineae</taxon>
        <taxon>Cactaceae</taxon>
        <taxon>Cactoideae</taxon>
        <taxon>Echinocereeae</taxon>
        <taxon>Carnegiea</taxon>
    </lineage>
</organism>
<evidence type="ECO:0000256" key="1">
    <source>
        <dbReference type="SAM" id="MobiDB-lite"/>
    </source>
</evidence>
<dbReference type="EMBL" id="JAKOGI010000021">
    <property type="protein sequence ID" value="KAJ8449441.1"/>
    <property type="molecule type" value="Genomic_DNA"/>
</dbReference>
<proteinExistence type="predicted"/>
<reference evidence="2" key="1">
    <citation type="submission" date="2022-04" db="EMBL/GenBank/DDBJ databases">
        <title>Carnegiea gigantea Genome sequencing and assembly v2.</title>
        <authorList>
            <person name="Copetti D."/>
            <person name="Sanderson M.J."/>
            <person name="Burquez A."/>
            <person name="Wojciechowski M.F."/>
        </authorList>
    </citation>
    <scope>NUCLEOTIDE SEQUENCE</scope>
    <source>
        <strain evidence="2">SGP5-SGP5p</strain>
        <tissue evidence="2">Aerial part</tissue>
    </source>
</reference>
<gene>
    <name evidence="2" type="ORF">Cgig2_002238</name>
</gene>
<dbReference type="Gene3D" id="2.120.10.70">
    <property type="entry name" value="Fucose-specific lectin"/>
    <property type="match status" value="1"/>
</dbReference>
<dbReference type="Proteomes" id="UP001153076">
    <property type="component" value="Unassembled WGS sequence"/>
</dbReference>
<protein>
    <submittedName>
        <fullName evidence="2">Uncharacterized protein</fullName>
    </submittedName>
</protein>
<evidence type="ECO:0000313" key="2">
    <source>
        <dbReference type="EMBL" id="KAJ8449441.1"/>
    </source>
</evidence>
<feature type="region of interest" description="Disordered" evidence="1">
    <location>
        <begin position="1"/>
        <end position="22"/>
    </location>
</feature>
<dbReference type="PANTHER" id="PTHR36893:SF1">
    <property type="entry name" value="BULB-TYPE LECTIN DOMAIN-CONTAINING PROTEIN"/>
    <property type="match status" value="1"/>
</dbReference>
<dbReference type="OrthoDB" id="66678at2759"/>
<evidence type="ECO:0000313" key="3">
    <source>
        <dbReference type="Proteomes" id="UP001153076"/>
    </source>
</evidence>
<name>A0A9Q1KRC6_9CARY</name>
<accession>A0A9Q1KRC6</accession>